<sequence>DIFEIDGVDYTVFGCEIDAAKAMWVVGVR</sequence>
<protein>
    <submittedName>
        <fullName evidence="1">Uncharacterized protein</fullName>
    </submittedName>
</protein>
<feature type="non-terminal residue" evidence="1">
    <location>
        <position position="1"/>
    </location>
</feature>
<accession>X0XPM6</accession>
<organism evidence="1">
    <name type="scientific">marine sediment metagenome</name>
    <dbReference type="NCBI Taxonomy" id="412755"/>
    <lineage>
        <taxon>unclassified sequences</taxon>
        <taxon>metagenomes</taxon>
        <taxon>ecological metagenomes</taxon>
    </lineage>
</organism>
<gene>
    <name evidence="1" type="ORF">S01H1_48162</name>
</gene>
<name>X0XPM6_9ZZZZ</name>
<dbReference type="AlphaFoldDB" id="X0XPM6"/>
<reference evidence="1" key="1">
    <citation type="journal article" date="2014" name="Front. Microbiol.">
        <title>High frequency of phylogenetically diverse reductive dehalogenase-homologous genes in deep subseafloor sedimentary metagenomes.</title>
        <authorList>
            <person name="Kawai M."/>
            <person name="Futagami T."/>
            <person name="Toyoda A."/>
            <person name="Takaki Y."/>
            <person name="Nishi S."/>
            <person name="Hori S."/>
            <person name="Arai W."/>
            <person name="Tsubouchi T."/>
            <person name="Morono Y."/>
            <person name="Uchiyama I."/>
            <person name="Ito T."/>
            <person name="Fujiyama A."/>
            <person name="Inagaki F."/>
            <person name="Takami H."/>
        </authorList>
    </citation>
    <scope>NUCLEOTIDE SEQUENCE</scope>
    <source>
        <strain evidence="1">Expedition CK06-06</strain>
    </source>
</reference>
<comment type="caution">
    <text evidence="1">The sequence shown here is derived from an EMBL/GenBank/DDBJ whole genome shotgun (WGS) entry which is preliminary data.</text>
</comment>
<dbReference type="EMBL" id="BARS01030923">
    <property type="protein sequence ID" value="GAG26906.1"/>
    <property type="molecule type" value="Genomic_DNA"/>
</dbReference>
<evidence type="ECO:0000313" key="1">
    <source>
        <dbReference type="EMBL" id="GAG26906.1"/>
    </source>
</evidence>
<proteinExistence type="predicted"/>